<dbReference type="HOGENOM" id="CLU_007207_0_0_9"/>
<dbReference type="EMBL" id="CP002902">
    <property type="protein sequence ID" value="AEJ42531.1"/>
    <property type="molecule type" value="Genomic_DNA"/>
</dbReference>
<evidence type="ECO:0000259" key="5">
    <source>
        <dbReference type="Pfam" id="PF25137"/>
    </source>
</evidence>
<dbReference type="GO" id="GO:0004022">
    <property type="term" value="F:alcohol dehydrogenase (NAD+) activity"/>
    <property type="evidence" value="ECO:0007669"/>
    <property type="project" value="TreeGrafter"/>
</dbReference>
<dbReference type="PANTHER" id="PTHR11496">
    <property type="entry name" value="ALCOHOL DEHYDROGENASE"/>
    <property type="match status" value="1"/>
</dbReference>
<proteinExistence type="inferred from homology"/>
<evidence type="ECO:0000313" key="6">
    <source>
        <dbReference type="EMBL" id="AEJ42531.1"/>
    </source>
</evidence>
<dbReference type="InterPro" id="IPR001670">
    <property type="entry name" value="ADH_Fe/GldA"/>
</dbReference>
<dbReference type="Gene3D" id="3.40.50.1970">
    <property type="match status" value="1"/>
</dbReference>
<feature type="domain" description="Fe-containing alcohol dehydrogenase-like C-terminal" evidence="5">
    <location>
        <begin position="187"/>
        <end position="385"/>
    </location>
</feature>
<evidence type="ECO:0000256" key="2">
    <source>
        <dbReference type="ARBA" id="ARBA00023002"/>
    </source>
</evidence>
<dbReference type="Gene3D" id="1.20.1090.10">
    <property type="entry name" value="Dehydroquinate synthase-like - alpha domain"/>
    <property type="match status" value="1"/>
</dbReference>
<sequence>MFGEFKVPEAVYAGRGALQMLPQASSSLGKRALIVTDQVMERLGYVEQMQRMLAEAGVQADVFAEVNTEPTDVHVETGVRAFLQHGCDHLIALGGGSAIDAAKGISVMAVHEGYIGDYMGGRRTFDKAPYPVIAIPTTAGTGSEVTSVTVITNTKDDVKMMIRQPALLPKVAIVDPQLTVSSPPHVTASSGVDALCHAIEAFISRRSHPLTDALATDAAKKIVTYLERAYNDGQDLEAREGMAIAALEAGMAFTNSSVCLVHGMSRPIGALFHVPHGFANAMLLPTVLEFRLDDYAPRLALLARALNPELSGASDGEAAAWVVRRVKTLAERLQIPNLKTWGIERDAFERALDKMANDALASGSPANHPVVPSHEEIVQLYRQAYDATWDAAPMESLTK</sequence>
<dbReference type="Proteomes" id="UP000000292">
    <property type="component" value="Chromosome"/>
</dbReference>
<gene>
    <name evidence="6" type="primary">yiaY</name>
    <name evidence="6" type="ordered locus">TC41_0571</name>
</gene>
<dbReference type="Pfam" id="PF00465">
    <property type="entry name" value="Fe-ADH"/>
    <property type="match status" value="1"/>
</dbReference>
<dbReference type="eggNOG" id="COG1454">
    <property type="taxonomic scope" value="Bacteria"/>
</dbReference>
<keyword evidence="3" id="KW-0520">NAD</keyword>
<evidence type="ECO:0000259" key="4">
    <source>
        <dbReference type="Pfam" id="PF00465"/>
    </source>
</evidence>
<dbReference type="KEGG" id="aad:TC41_0571"/>
<dbReference type="FunFam" id="3.40.50.1970:FF:000003">
    <property type="entry name" value="Alcohol dehydrogenase, iron-containing"/>
    <property type="match status" value="1"/>
</dbReference>
<dbReference type="InterPro" id="IPR056798">
    <property type="entry name" value="ADH_Fe_C"/>
</dbReference>
<keyword evidence="2" id="KW-0560">Oxidoreductase</keyword>
<evidence type="ECO:0000256" key="1">
    <source>
        <dbReference type="ARBA" id="ARBA00007358"/>
    </source>
</evidence>
<dbReference type="InterPro" id="IPR039697">
    <property type="entry name" value="Alcohol_dehydrogenase_Fe"/>
</dbReference>
<feature type="domain" description="Alcohol dehydrogenase iron-type/glycerol dehydrogenase GldA" evidence="4">
    <location>
        <begin position="8"/>
        <end position="176"/>
    </location>
</feature>
<dbReference type="PATRIC" id="fig|1048834.4.peg.536"/>
<dbReference type="CDD" id="cd08194">
    <property type="entry name" value="Fe-ADH-like"/>
    <property type="match status" value="1"/>
</dbReference>
<reference evidence="6 7" key="1">
    <citation type="journal article" date="2011" name="J. Bacteriol.">
        <title>Complete Genome Sequence of Alicyclobacillus acidocaldarius Strain Tc-4-1.</title>
        <authorList>
            <person name="Chen Y."/>
            <person name="He Y."/>
            <person name="Zhang B."/>
            <person name="Yang J."/>
            <person name="Li W."/>
            <person name="Dong Z."/>
            <person name="Hu S."/>
        </authorList>
    </citation>
    <scope>NUCLEOTIDE SEQUENCE [LARGE SCALE GENOMIC DNA]</scope>
    <source>
        <strain evidence="6 7">Tc-4-1</strain>
    </source>
</reference>
<evidence type="ECO:0000313" key="7">
    <source>
        <dbReference type="Proteomes" id="UP000000292"/>
    </source>
</evidence>
<organism evidence="6 7">
    <name type="scientific">Alicyclobacillus acidocaldarius (strain Tc-4-1)</name>
    <name type="common">Bacillus acidocaldarius</name>
    <dbReference type="NCBI Taxonomy" id="1048834"/>
    <lineage>
        <taxon>Bacteria</taxon>
        <taxon>Bacillati</taxon>
        <taxon>Bacillota</taxon>
        <taxon>Bacilli</taxon>
        <taxon>Bacillales</taxon>
        <taxon>Alicyclobacillaceae</taxon>
        <taxon>Alicyclobacillus</taxon>
    </lineage>
</organism>
<dbReference type="OrthoDB" id="9815791at2"/>
<dbReference type="FunFam" id="1.20.1090.10:FF:000001">
    <property type="entry name" value="Aldehyde-alcohol dehydrogenase"/>
    <property type="match status" value="1"/>
</dbReference>
<protein>
    <submittedName>
        <fullName evidence="6">Iron-containing alcohol dehydrogenase</fullName>
    </submittedName>
</protein>
<dbReference type="SUPFAM" id="SSF56796">
    <property type="entry name" value="Dehydroquinate synthase-like"/>
    <property type="match status" value="1"/>
</dbReference>
<name>F8ID65_ALIAT</name>
<comment type="similarity">
    <text evidence="1">Belongs to the iron-containing alcohol dehydrogenase family.</text>
</comment>
<evidence type="ECO:0000256" key="3">
    <source>
        <dbReference type="ARBA" id="ARBA00023027"/>
    </source>
</evidence>
<accession>F8ID65</accession>
<dbReference type="PROSITE" id="PS00913">
    <property type="entry name" value="ADH_IRON_1"/>
    <property type="match status" value="1"/>
</dbReference>
<dbReference type="InterPro" id="IPR018211">
    <property type="entry name" value="ADH_Fe_CS"/>
</dbReference>
<dbReference type="GO" id="GO:0046872">
    <property type="term" value="F:metal ion binding"/>
    <property type="evidence" value="ECO:0007669"/>
    <property type="project" value="InterPro"/>
</dbReference>
<dbReference type="AlphaFoldDB" id="F8ID65"/>
<dbReference type="PANTHER" id="PTHR11496:SF102">
    <property type="entry name" value="ALCOHOL DEHYDROGENASE 4"/>
    <property type="match status" value="1"/>
</dbReference>
<reference evidence="7" key="2">
    <citation type="submission" date="2011-06" db="EMBL/GenBank/DDBJ databases">
        <title>The complete genome sequence of Alicyclobacillus acidocaldarius sp. Tc-4-1.</title>
        <authorList>
            <person name="Chen Y."/>
            <person name="He Y."/>
            <person name="Dong Z."/>
            <person name="Hu S."/>
        </authorList>
    </citation>
    <scope>NUCLEOTIDE SEQUENCE [LARGE SCALE GENOMIC DNA]</scope>
    <source>
        <strain evidence="7">Tc-4-1</strain>
    </source>
</reference>
<dbReference type="RefSeq" id="WP_014463436.1">
    <property type="nucleotide sequence ID" value="NC_017167.1"/>
</dbReference>
<dbReference type="STRING" id="1048834.TC41_0571"/>
<dbReference type="Pfam" id="PF25137">
    <property type="entry name" value="ADH_Fe_C"/>
    <property type="match status" value="1"/>
</dbReference>